<proteinExistence type="inferred from homology"/>
<dbReference type="InterPro" id="IPR012341">
    <property type="entry name" value="6hp_glycosidase-like_sf"/>
</dbReference>
<evidence type="ECO:0000313" key="4">
    <source>
        <dbReference type="Proteomes" id="UP001596989"/>
    </source>
</evidence>
<protein>
    <submittedName>
        <fullName evidence="3">Glycoside hydrolase family 88 protein</fullName>
    </submittedName>
</protein>
<evidence type="ECO:0000256" key="1">
    <source>
        <dbReference type="ARBA" id="ARBA00022801"/>
    </source>
</evidence>
<sequence length="369" mass="41563">MYNAALRHVAERTARNVELFRDQFPHIGENSSYRLFPNTTWTNGFWTGLLWLCHKYTGDRLFAEQAQRLLPSFEERLAAGTNIDHDVGFLFILSAKAQWLEQGDEGARALALRAADALADRWRPEGGYIQAWGDKQDAVNGGRIIMDCLLNLPLLYWAAEETGDTRYSAIAEKHAEKSRRFLIRGDDSSYHTFLFDPATGYPIGGTTHQGLHNGSTWSRGQSWGVYGFALSYRYTKQAPFLDTAIRMANHFIGQLPEDGVAYWDFSADHGSEVPRDSSATAICLCGLLEIMEHLDEQSEDYRLLSDAAARMMGALVRISTMHEPEAQGLLKHGAYHVGANNVPDGYLIFGDYYYAEALMRFGRMSGSYW</sequence>
<dbReference type="Pfam" id="PF07470">
    <property type="entry name" value="Glyco_hydro_88"/>
    <property type="match status" value="1"/>
</dbReference>
<keyword evidence="4" id="KW-1185">Reference proteome</keyword>
<dbReference type="InterPro" id="IPR052369">
    <property type="entry name" value="UG_Glycosaminoglycan_Hydrolase"/>
</dbReference>
<dbReference type="Gene3D" id="1.50.10.10">
    <property type="match status" value="1"/>
</dbReference>
<comment type="caution">
    <text evidence="3">The sequence shown here is derived from an EMBL/GenBank/DDBJ whole genome shotgun (WGS) entry which is preliminary data.</text>
</comment>
<gene>
    <name evidence="3" type="ORF">ACFQ2I_01710</name>
</gene>
<accession>A0ABW3HKZ5</accession>
<comment type="similarity">
    <text evidence="2">Belongs to the glycosyl hydrolase 88 family.</text>
</comment>
<reference evidence="4" key="1">
    <citation type="journal article" date="2019" name="Int. J. Syst. Evol. Microbiol.">
        <title>The Global Catalogue of Microorganisms (GCM) 10K type strain sequencing project: providing services to taxonomists for standard genome sequencing and annotation.</title>
        <authorList>
            <consortium name="The Broad Institute Genomics Platform"/>
            <consortium name="The Broad Institute Genome Sequencing Center for Infectious Disease"/>
            <person name="Wu L."/>
            <person name="Ma J."/>
        </authorList>
    </citation>
    <scope>NUCLEOTIDE SEQUENCE [LARGE SCALE GENOMIC DNA]</scope>
    <source>
        <strain evidence="4">CCUG 59129</strain>
    </source>
</reference>
<dbReference type="SUPFAM" id="SSF48208">
    <property type="entry name" value="Six-hairpin glycosidases"/>
    <property type="match status" value="1"/>
</dbReference>
<organism evidence="3 4">
    <name type="scientific">Paenibacillus chungangensis</name>
    <dbReference type="NCBI Taxonomy" id="696535"/>
    <lineage>
        <taxon>Bacteria</taxon>
        <taxon>Bacillati</taxon>
        <taxon>Bacillota</taxon>
        <taxon>Bacilli</taxon>
        <taxon>Bacillales</taxon>
        <taxon>Paenibacillaceae</taxon>
        <taxon>Paenibacillus</taxon>
    </lineage>
</organism>
<dbReference type="GO" id="GO:0016787">
    <property type="term" value="F:hydrolase activity"/>
    <property type="evidence" value="ECO:0007669"/>
    <property type="project" value="UniProtKB-KW"/>
</dbReference>
<dbReference type="Proteomes" id="UP001596989">
    <property type="component" value="Unassembled WGS sequence"/>
</dbReference>
<evidence type="ECO:0000256" key="2">
    <source>
        <dbReference type="ARBA" id="ARBA00038358"/>
    </source>
</evidence>
<name>A0ABW3HKZ5_9BACL</name>
<dbReference type="PANTHER" id="PTHR36845">
    <property type="entry name" value="HYDROLASE, PUTATIVE (AFU_ORTHOLOGUE AFUA_7G05090)-RELATED"/>
    <property type="match status" value="1"/>
</dbReference>
<dbReference type="EMBL" id="JBHTJZ010000004">
    <property type="protein sequence ID" value="MFD0958099.1"/>
    <property type="molecule type" value="Genomic_DNA"/>
</dbReference>
<dbReference type="RefSeq" id="WP_377561744.1">
    <property type="nucleotide sequence ID" value="NZ_JBHTJZ010000004.1"/>
</dbReference>
<keyword evidence="1 3" id="KW-0378">Hydrolase</keyword>
<evidence type="ECO:0000313" key="3">
    <source>
        <dbReference type="EMBL" id="MFD0958099.1"/>
    </source>
</evidence>
<dbReference type="InterPro" id="IPR010905">
    <property type="entry name" value="Glyco_hydro_88"/>
</dbReference>
<dbReference type="InterPro" id="IPR008928">
    <property type="entry name" value="6-hairpin_glycosidase_sf"/>
</dbReference>
<dbReference type="PANTHER" id="PTHR36845:SF1">
    <property type="entry name" value="HYDROLASE, PUTATIVE (AFU_ORTHOLOGUE AFUA_7G05090)-RELATED"/>
    <property type="match status" value="1"/>
</dbReference>